<dbReference type="Proteomes" id="UP000800092">
    <property type="component" value="Unassembled WGS sequence"/>
</dbReference>
<dbReference type="InterPro" id="IPR052523">
    <property type="entry name" value="Trichothecene_AcTrans"/>
</dbReference>
<organism evidence="2 3">
    <name type="scientific">Viridothelium virens</name>
    <name type="common">Speckled blister lichen</name>
    <name type="synonym">Trypethelium virens</name>
    <dbReference type="NCBI Taxonomy" id="1048519"/>
    <lineage>
        <taxon>Eukaryota</taxon>
        <taxon>Fungi</taxon>
        <taxon>Dikarya</taxon>
        <taxon>Ascomycota</taxon>
        <taxon>Pezizomycotina</taxon>
        <taxon>Dothideomycetes</taxon>
        <taxon>Dothideomycetes incertae sedis</taxon>
        <taxon>Trypetheliales</taxon>
        <taxon>Trypetheliaceae</taxon>
        <taxon>Viridothelium</taxon>
    </lineage>
</organism>
<dbReference type="PROSITE" id="PS51186">
    <property type="entry name" value="GNAT"/>
    <property type="match status" value="1"/>
</dbReference>
<keyword evidence="2" id="KW-0012">Acyltransferase</keyword>
<reference evidence="2" key="1">
    <citation type="journal article" date="2020" name="Stud. Mycol.">
        <title>101 Dothideomycetes genomes: a test case for predicting lifestyles and emergence of pathogens.</title>
        <authorList>
            <person name="Haridas S."/>
            <person name="Albert R."/>
            <person name="Binder M."/>
            <person name="Bloem J."/>
            <person name="Labutti K."/>
            <person name="Salamov A."/>
            <person name="Andreopoulos B."/>
            <person name="Baker S."/>
            <person name="Barry K."/>
            <person name="Bills G."/>
            <person name="Bluhm B."/>
            <person name="Cannon C."/>
            <person name="Castanera R."/>
            <person name="Culley D."/>
            <person name="Daum C."/>
            <person name="Ezra D."/>
            <person name="Gonzalez J."/>
            <person name="Henrissat B."/>
            <person name="Kuo A."/>
            <person name="Liang C."/>
            <person name="Lipzen A."/>
            <person name="Lutzoni F."/>
            <person name="Magnuson J."/>
            <person name="Mondo S."/>
            <person name="Nolan M."/>
            <person name="Ohm R."/>
            <person name="Pangilinan J."/>
            <person name="Park H.-J."/>
            <person name="Ramirez L."/>
            <person name="Alfaro M."/>
            <person name="Sun H."/>
            <person name="Tritt A."/>
            <person name="Yoshinaga Y."/>
            <person name="Zwiers L.-H."/>
            <person name="Turgeon B."/>
            <person name="Goodwin S."/>
            <person name="Spatafora J."/>
            <person name="Crous P."/>
            <person name="Grigoriev I."/>
        </authorList>
    </citation>
    <scope>NUCLEOTIDE SEQUENCE</scope>
    <source>
        <strain evidence="2">Tuck. ex Michener</strain>
    </source>
</reference>
<dbReference type="InterPro" id="IPR000182">
    <property type="entry name" value="GNAT_dom"/>
</dbReference>
<dbReference type="AlphaFoldDB" id="A0A6A6HEE2"/>
<keyword evidence="3" id="KW-1185">Reference proteome</keyword>
<dbReference type="EMBL" id="ML991788">
    <property type="protein sequence ID" value="KAF2235853.1"/>
    <property type="molecule type" value="Genomic_DNA"/>
</dbReference>
<dbReference type="Gene3D" id="3.40.630.30">
    <property type="match status" value="1"/>
</dbReference>
<proteinExistence type="predicted"/>
<accession>A0A6A6HEE2</accession>
<evidence type="ECO:0000313" key="3">
    <source>
        <dbReference type="Proteomes" id="UP000800092"/>
    </source>
</evidence>
<protein>
    <submittedName>
        <fullName evidence="2">Acyl-CoA N-acyltransferase</fullName>
    </submittedName>
</protein>
<sequence>MPLTLSPMTEADLPTYTTIDSLAFADQPLIPLLWPDGLSPAARAHLIAQNARALLHDPSSHFLKVTDSDSDTIVACAHWSRTPARTAAQLAQGPQLPEEWPPGANVGLKRVVFEKFLRTRDELVGGRPHWALFILVTRPEWQGRGAGSLLVRWGVERADEEGWECYLEASPKGRGLYEKFGFRVVRELVTDLREWGGKEGEEVKSAGMVRGIGGGELEK</sequence>
<dbReference type="PANTHER" id="PTHR42791:SF1">
    <property type="entry name" value="N-ACETYLTRANSFERASE DOMAIN-CONTAINING PROTEIN"/>
    <property type="match status" value="1"/>
</dbReference>
<keyword evidence="2" id="KW-0808">Transferase</keyword>
<dbReference type="GO" id="GO:0016747">
    <property type="term" value="F:acyltransferase activity, transferring groups other than amino-acyl groups"/>
    <property type="evidence" value="ECO:0007669"/>
    <property type="project" value="InterPro"/>
</dbReference>
<dbReference type="OrthoDB" id="2115692at2759"/>
<feature type="domain" description="N-acetyltransferase" evidence="1">
    <location>
        <begin position="60"/>
        <end position="207"/>
    </location>
</feature>
<evidence type="ECO:0000313" key="2">
    <source>
        <dbReference type="EMBL" id="KAF2235853.1"/>
    </source>
</evidence>
<dbReference type="Pfam" id="PF00583">
    <property type="entry name" value="Acetyltransf_1"/>
    <property type="match status" value="1"/>
</dbReference>
<dbReference type="InterPro" id="IPR016181">
    <property type="entry name" value="Acyl_CoA_acyltransferase"/>
</dbReference>
<name>A0A6A6HEE2_VIRVR</name>
<dbReference type="PANTHER" id="PTHR42791">
    <property type="entry name" value="GNAT FAMILY ACETYLTRANSFERASE"/>
    <property type="match status" value="1"/>
</dbReference>
<dbReference type="CDD" id="cd04301">
    <property type="entry name" value="NAT_SF"/>
    <property type="match status" value="1"/>
</dbReference>
<dbReference type="SUPFAM" id="SSF55729">
    <property type="entry name" value="Acyl-CoA N-acyltransferases (Nat)"/>
    <property type="match status" value="1"/>
</dbReference>
<evidence type="ECO:0000259" key="1">
    <source>
        <dbReference type="PROSITE" id="PS51186"/>
    </source>
</evidence>
<gene>
    <name evidence="2" type="ORF">EV356DRAFT_88061</name>
</gene>